<dbReference type="InterPro" id="IPR050511">
    <property type="entry name" value="AMPK_gamma/SDS23_families"/>
</dbReference>
<evidence type="ECO:0000256" key="5">
    <source>
        <dbReference type="SAM" id="MobiDB-lite"/>
    </source>
</evidence>
<dbReference type="EMBL" id="QUTA01005956">
    <property type="protein sequence ID" value="RHY13317.1"/>
    <property type="molecule type" value="Genomic_DNA"/>
</dbReference>
<dbReference type="Gene3D" id="3.10.580.10">
    <property type="entry name" value="CBS-domain"/>
    <property type="match status" value="2"/>
</dbReference>
<dbReference type="PANTHER" id="PTHR13780:SF35">
    <property type="entry name" value="LD22662P"/>
    <property type="match status" value="1"/>
</dbReference>
<dbReference type="CDD" id="cd04618">
    <property type="entry name" value="CBS_euAMPK_gamma-like_repeat1"/>
    <property type="match status" value="1"/>
</dbReference>
<evidence type="ECO:0000313" key="7">
    <source>
        <dbReference type="EMBL" id="RHY13317.1"/>
    </source>
</evidence>
<feature type="domain" description="CBS" evidence="6">
    <location>
        <begin position="357"/>
        <end position="415"/>
    </location>
</feature>
<feature type="compositionally biased region" description="Low complexity" evidence="5">
    <location>
        <begin position="101"/>
        <end position="113"/>
    </location>
</feature>
<organism evidence="7 8">
    <name type="scientific">Aphanomyces astaci</name>
    <name type="common">Crayfish plague agent</name>
    <dbReference type="NCBI Taxonomy" id="112090"/>
    <lineage>
        <taxon>Eukaryota</taxon>
        <taxon>Sar</taxon>
        <taxon>Stramenopiles</taxon>
        <taxon>Oomycota</taxon>
        <taxon>Saprolegniomycetes</taxon>
        <taxon>Saprolegniales</taxon>
        <taxon>Verrucalvaceae</taxon>
        <taxon>Aphanomyces</taxon>
    </lineage>
</organism>
<evidence type="ECO:0000256" key="2">
    <source>
        <dbReference type="ARBA" id="ARBA00022737"/>
    </source>
</evidence>
<gene>
    <name evidence="7" type="ORF">DYB25_002767</name>
</gene>
<name>A0A397B565_APHAT</name>
<dbReference type="Proteomes" id="UP000266239">
    <property type="component" value="Unassembled WGS sequence"/>
</dbReference>
<dbReference type="InterPro" id="IPR000644">
    <property type="entry name" value="CBS_dom"/>
</dbReference>
<dbReference type="Pfam" id="PF00571">
    <property type="entry name" value="CBS"/>
    <property type="match status" value="3"/>
</dbReference>
<comment type="similarity">
    <text evidence="1">Belongs to the 5'-AMP-activated protein kinase gamma subunit family.</text>
</comment>
<evidence type="ECO:0000256" key="3">
    <source>
        <dbReference type="ARBA" id="ARBA00023122"/>
    </source>
</evidence>
<evidence type="ECO:0000256" key="4">
    <source>
        <dbReference type="PROSITE-ProRule" id="PRU00703"/>
    </source>
</evidence>
<dbReference type="SMART" id="SM00116">
    <property type="entry name" value="CBS"/>
    <property type="match status" value="4"/>
</dbReference>
<feature type="region of interest" description="Disordered" evidence="5">
    <location>
        <begin position="1"/>
        <end position="77"/>
    </location>
</feature>
<evidence type="ECO:0000259" key="6">
    <source>
        <dbReference type="PROSITE" id="PS51371"/>
    </source>
</evidence>
<dbReference type="AlphaFoldDB" id="A0A397B565"/>
<dbReference type="InterPro" id="IPR046342">
    <property type="entry name" value="CBS_dom_sf"/>
</dbReference>
<feature type="domain" description="CBS" evidence="6">
    <location>
        <begin position="177"/>
        <end position="239"/>
    </location>
</feature>
<keyword evidence="3 4" id="KW-0129">CBS domain</keyword>
<dbReference type="PANTHER" id="PTHR13780">
    <property type="entry name" value="AMP-ACTIVATED PROTEIN KINASE, GAMMA REGULATORY SUBUNIT"/>
    <property type="match status" value="1"/>
</dbReference>
<feature type="compositionally biased region" description="Low complexity" evidence="5">
    <location>
        <begin position="20"/>
        <end position="32"/>
    </location>
</feature>
<comment type="caution">
    <text evidence="7">The sequence shown here is derived from an EMBL/GenBank/DDBJ whole genome shotgun (WGS) entry which is preliminary data.</text>
</comment>
<dbReference type="VEuPathDB" id="FungiDB:H257_03995"/>
<keyword evidence="2" id="KW-0677">Repeat</keyword>
<proteinExistence type="inferred from homology"/>
<dbReference type="PROSITE" id="PS51371">
    <property type="entry name" value="CBS"/>
    <property type="match status" value="2"/>
</dbReference>
<reference evidence="7 8" key="1">
    <citation type="submission" date="2018-08" db="EMBL/GenBank/DDBJ databases">
        <title>Aphanomyces genome sequencing and annotation.</title>
        <authorList>
            <person name="Minardi D."/>
            <person name="Oidtmann B."/>
            <person name="Van Der Giezen M."/>
            <person name="Studholme D.J."/>
        </authorList>
    </citation>
    <scope>NUCLEOTIDE SEQUENCE [LARGE SCALE GENOMIC DNA]</scope>
    <source>
        <strain evidence="7 8">Yx</strain>
    </source>
</reference>
<accession>A0A397B565</accession>
<dbReference type="SUPFAM" id="SSF54631">
    <property type="entry name" value="CBS-domain pair"/>
    <property type="match status" value="2"/>
</dbReference>
<protein>
    <recommendedName>
        <fullName evidence="6">CBS domain-containing protein</fullName>
    </recommendedName>
</protein>
<evidence type="ECO:0000256" key="1">
    <source>
        <dbReference type="ARBA" id="ARBA00006750"/>
    </source>
</evidence>
<feature type="region of interest" description="Disordered" evidence="5">
    <location>
        <begin position="101"/>
        <end position="122"/>
    </location>
</feature>
<evidence type="ECO:0000313" key="8">
    <source>
        <dbReference type="Proteomes" id="UP000266239"/>
    </source>
</evidence>
<sequence length="484" mass="53719">MADQVPRRQSPSIGIHRELPSGQQSQQNNPQRRMSDHVYPNHHAGRRSLDENSANSLDVDMGYGSDGGSNGQQHRHHPVPVNLQQHVGRLPFSLLAPPPLSLSSEGASSHSLPNMHRSPSEQRLPAQQHNSFKLDPVTNGNLNLNLSMNMDMYAMNVVEEGRRVVRAFLQSAKCYDVIKNSGKVVVFDVKIPVNLAFFALVEHHIKSVPLWDADAGRFVGMFTATDFVNILRHFYPRGSMAAVADHSIASWKHMSAALHLSPPEFDSSQMIYISPEASLFDACVSLQRHRLHRLAILDTAQNSVLSIVTHAGTPLSLSVCTPSRELYLIGILEYLVSTFREQRRLFDQSIADLGIGTFTNLVTVPEDMPLIHVLHALMERRISAVPIVDATGAVMYLYSVSDVTELVKDRALSQLDAPVGEILRVQMAEGVLGDNLHFCSTQDTLHMMFEKFAATKAHHLVCADESNRCVGIVALSDLFNYFLQ</sequence>